<sequence>MQRQSLGSPVPKFHDVTDDDKTAKPRRSLTPSSLPSPPLPLPPSSAKPEKLIHLIPFLIFFCFLVLYLASHTPPQSDLAQFNGFKLSSKLIDTSTSEVKRLSELRRGNVLAIRSFRNLQEAADKRASLRLRPHRKVAGF</sequence>
<keyword evidence="2" id="KW-1133">Transmembrane helix</keyword>
<reference evidence="3 4" key="1">
    <citation type="submission" date="2021-09" db="EMBL/GenBank/DDBJ databases">
        <title>Genomic insights and catalytic innovation underlie evolution of tropane alkaloids biosynthesis.</title>
        <authorList>
            <person name="Wang Y.-J."/>
            <person name="Tian T."/>
            <person name="Huang J.-P."/>
            <person name="Huang S.-X."/>
        </authorList>
    </citation>
    <scope>NUCLEOTIDE SEQUENCE [LARGE SCALE GENOMIC DNA]</scope>
    <source>
        <strain evidence="3">KIB-2018</strain>
        <tissue evidence="3">Leaf</tissue>
    </source>
</reference>
<dbReference type="PANTHER" id="PTHR35297:SF2">
    <property type="entry name" value="PROTEIN, PUTATIVE-RELATED"/>
    <property type="match status" value="1"/>
</dbReference>
<evidence type="ECO:0000256" key="2">
    <source>
        <dbReference type="SAM" id="Phobius"/>
    </source>
</evidence>
<keyword evidence="2" id="KW-0472">Membrane</keyword>
<comment type="caution">
    <text evidence="3">The sequence shown here is derived from an EMBL/GenBank/DDBJ whole genome shotgun (WGS) entry which is preliminary data.</text>
</comment>
<evidence type="ECO:0000313" key="3">
    <source>
        <dbReference type="EMBL" id="KAJ8773972.1"/>
    </source>
</evidence>
<feature type="compositionally biased region" description="Basic and acidic residues" evidence="1">
    <location>
        <begin position="12"/>
        <end position="23"/>
    </location>
</feature>
<keyword evidence="2" id="KW-0812">Transmembrane</keyword>
<accession>A0AAV8U3U9</accession>
<evidence type="ECO:0000256" key="1">
    <source>
        <dbReference type="SAM" id="MobiDB-lite"/>
    </source>
</evidence>
<feature type="transmembrane region" description="Helical" evidence="2">
    <location>
        <begin position="51"/>
        <end position="69"/>
    </location>
</feature>
<feature type="compositionally biased region" description="Pro residues" evidence="1">
    <location>
        <begin position="34"/>
        <end position="45"/>
    </location>
</feature>
<dbReference type="PANTHER" id="PTHR35297">
    <property type="entry name" value="PROTEIN, PUTATIVE-RELATED"/>
    <property type="match status" value="1"/>
</dbReference>
<gene>
    <name evidence="3" type="ORF">K2173_009403</name>
</gene>
<dbReference type="Proteomes" id="UP001159364">
    <property type="component" value="Linkage Group LG01"/>
</dbReference>
<keyword evidence="4" id="KW-1185">Reference proteome</keyword>
<dbReference type="AlphaFoldDB" id="A0AAV8U3U9"/>
<organism evidence="3 4">
    <name type="scientific">Erythroxylum novogranatense</name>
    <dbReference type="NCBI Taxonomy" id="1862640"/>
    <lineage>
        <taxon>Eukaryota</taxon>
        <taxon>Viridiplantae</taxon>
        <taxon>Streptophyta</taxon>
        <taxon>Embryophyta</taxon>
        <taxon>Tracheophyta</taxon>
        <taxon>Spermatophyta</taxon>
        <taxon>Magnoliopsida</taxon>
        <taxon>eudicotyledons</taxon>
        <taxon>Gunneridae</taxon>
        <taxon>Pentapetalae</taxon>
        <taxon>rosids</taxon>
        <taxon>fabids</taxon>
        <taxon>Malpighiales</taxon>
        <taxon>Erythroxylaceae</taxon>
        <taxon>Erythroxylum</taxon>
    </lineage>
</organism>
<proteinExistence type="predicted"/>
<name>A0AAV8U3U9_9ROSI</name>
<dbReference type="EMBL" id="JAIWQS010000001">
    <property type="protein sequence ID" value="KAJ8773972.1"/>
    <property type="molecule type" value="Genomic_DNA"/>
</dbReference>
<evidence type="ECO:0000313" key="4">
    <source>
        <dbReference type="Proteomes" id="UP001159364"/>
    </source>
</evidence>
<protein>
    <submittedName>
        <fullName evidence="3">Uncharacterized protein</fullName>
    </submittedName>
</protein>
<feature type="region of interest" description="Disordered" evidence="1">
    <location>
        <begin position="1"/>
        <end position="45"/>
    </location>
</feature>